<proteinExistence type="predicted"/>
<organism evidence="1 2">
    <name type="scientific">Racocetra persica</name>
    <dbReference type="NCBI Taxonomy" id="160502"/>
    <lineage>
        <taxon>Eukaryota</taxon>
        <taxon>Fungi</taxon>
        <taxon>Fungi incertae sedis</taxon>
        <taxon>Mucoromycota</taxon>
        <taxon>Glomeromycotina</taxon>
        <taxon>Glomeromycetes</taxon>
        <taxon>Diversisporales</taxon>
        <taxon>Gigasporaceae</taxon>
        <taxon>Racocetra</taxon>
    </lineage>
</organism>
<dbReference type="EMBL" id="CAJVQC010148336">
    <property type="protein sequence ID" value="CAG8845803.1"/>
    <property type="molecule type" value="Genomic_DNA"/>
</dbReference>
<sequence length="47" mass="5073">PGFSNNSSNINSYKASFSTNVNHSEVLPDKSAKIERSKIQSSTSSRA</sequence>
<evidence type="ECO:0000313" key="1">
    <source>
        <dbReference type="EMBL" id="CAG8845803.1"/>
    </source>
</evidence>
<protein>
    <submittedName>
        <fullName evidence="1">20454_t:CDS:1</fullName>
    </submittedName>
</protein>
<comment type="caution">
    <text evidence="1">The sequence shown here is derived from an EMBL/GenBank/DDBJ whole genome shotgun (WGS) entry which is preliminary data.</text>
</comment>
<reference evidence="1" key="1">
    <citation type="submission" date="2021-06" db="EMBL/GenBank/DDBJ databases">
        <authorList>
            <person name="Kallberg Y."/>
            <person name="Tangrot J."/>
            <person name="Rosling A."/>
        </authorList>
    </citation>
    <scope>NUCLEOTIDE SEQUENCE</scope>
    <source>
        <strain evidence="1">MA461A</strain>
    </source>
</reference>
<feature type="non-terminal residue" evidence="1">
    <location>
        <position position="1"/>
    </location>
</feature>
<evidence type="ECO:0000313" key="2">
    <source>
        <dbReference type="Proteomes" id="UP000789920"/>
    </source>
</evidence>
<keyword evidence="2" id="KW-1185">Reference proteome</keyword>
<feature type="non-terminal residue" evidence="1">
    <location>
        <position position="47"/>
    </location>
</feature>
<gene>
    <name evidence="1" type="ORF">RPERSI_LOCUS33830</name>
</gene>
<dbReference type="Proteomes" id="UP000789920">
    <property type="component" value="Unassembled WGS sequence"/>
</dbReference>
<accession>A0ACA9SPL7</accession>
<name>A0ACA9SPL7_9GLOM</name>